<dbReference type="SUPFAM" id="SSF69742">
    <property type="entry name" value="Glutamyl tRNA-reductase catalytic, N-terminal domain"/>
    <property type="match status" value="1"/>
</dbReference>
<evidence type="ECO:0000256" key="12">
    <source>
        <dbReference type="PIRSR" id="PIRSR000445-3"/>
    </source>
</evidence>
<dbReference type="Pfam" id="PF05201">
    <property type="entry name" value="GlutR_N"/>
    <property type="match status" value="1"/>
</dbReference>
<dbReference type="AlphaFoldDB" id="A0A7X2XG71"/>
<dbReference type="SUPFAM" id="SSF51735">
    <property type="entry name" value="NAD(P)-binding Rossmann-fold domains"/>
    <property type="match status" value="1"/>
</dbReference>
<feature type="active site" description="Nucleophile" evidence="9 10">
    <location>
        <position position="50"/>
    </location>
</feature>
<evidence type="ECO:0000256" key="3">
    <source>
        <dbReference type="ARBA" id="ARBA00012970"/>
    </source>
</evidence>
<protein>
    <recommendedName>
        <fullName evidence="8 9">Glutamyl-tRNA reductase</fullName>
        <shortName evidence="9">GluTR</shortName>
        <ecNumber evidence="3 9">1.2.1.70</ecNumber>
    </recommendedName>
</protein>
<feature type="domain" description="Quinate/shikimate 5-dehydrogenase/glutamyl-tRNA reductase" evidence="16">
    <location>
        <begin position="170"/>
        <end position="304"/>
    </location>
</feature>
<comment type="similarity">
    <text evidence="2 9 14">Belongs to the glutamyl-tRNA reductase family.</text>
</comment>
<dbReference type="InterPro" id="IPR015896">
    <property type="entry name" value="4pyrrol_synth_GluRdtase_dimer"/>
</dbReference>
<dbReference type="PIRSF" id="PIRSF000445">
    <property type="entry name" value="4pyrrol_synth_GluRdtase"/>
    <property type="match status" value="1"/>
</dbReference>
<comment type="catalytic activity">
    <reaction evidence="7 9 14">
        <text>(S)-4-amino-5-oxopentanoate + tRNA(Glu) + NADP(+) = L-glutamyl-tRNA(Glu) + NADPH + H(+)</text>
        <dbReference type="Rhea" id="RHEA:12344"/>
        <dbReference type="Rhea" id="RHEA-COMP:9663"/>
        <dbReference type="Rhea" id="RHEA-COMP:9680"/>
        <dbReference type="ChEBI" id="CHEBI:15378"/>
        <dbReference type="ChEBI" id="CHEBI:57501"/>
        <dbReference type="ChEBI" id="CHEBI:57783"/>
        <dbReference type="ChEBI" id="CHEBI:58349"/>
        <dbReference type="ChEBI" id="CHEBI:78442"/>
        <dbReference type="ChEBI" id="CHEBI:78520"/>
        <dbReference type="EC" id="1.2.1.70"/>
    </reaction>
</comment>
<feature type="binding site" evidence="9 11">
    <location>
        <position position="107"/>
    </location>
    <ligand>
        <name>substrate</name>
    </ligand>
</feature>
<dbReference type="PANTHER" id="PTHR43013:SF1">
    <property type="entry name" value="GLUTAMYL-TRNA REDUCTASE"/>
    <property type="match status" value="1"/>
</dbReference>
<evidence type="ECO:0000259" key="16">
    <source>
        <dbReference type="Pfam" id="PF01488"/>
    </source>
</evidence>
<dbReference type="InterPro" id="IPR000343">
    <property type="entry name" value="4pyrrol_synth_GluRdtase"/>
</dbReference>
<dbReference type="PROSITE" id="PS00747">
    <property type="entry name" value="GLUTR"/>
    <property type="match status" value="1"/>
</dbReference>
<evidence type="ECO:0000256" key="9">
    <source>
        <dbReference type="HAMAP-Rule" id="MF_00087"/>
    </source>
</evidence>
<dbReference type="OrthoDB" id="110209at2"/>
<feature type="binding site" evidence="9 12">
    <location>
        <begin position="187"/>
        <end position="192"/>
    </location>
    <ligand>
        <name>NADP(+)</name>
        <dbReference type="ChEBI" id="CHEBI:58349"/>
    </ligand>
</feature>
<sequence>MQLIVLGLNHKTAPVEIRERFNFSQDKTVRVLRRLINNDNINEAVLLSTCNRTELYLVLEDAAAGAAFLRTLLRHLAGGQYKPDYFYNLTGSNCIRHLFKVASSLDSLIIGEGQILSQIKSAYNLSRSRGMTATLLNTVFTRAITVGKRVRTETKIAYSSVSVSSAAVDLAIDIIGDLNQSNILILGAGRMSELTARHLIDKGARTIFVSNRNLEHAKELAEKFNGTAIPYNGFMQQAITSDIIITSTGAPHYVITAQGVRDILPQRNGKPLILIDIAVPRDIDPLAGEIEGVTLYNIDDLEGVVDMNKHFRSSEAKVAENIIEEGIESLKERLRYLTMRPVMVQLHEKMNFLRQKVLKRAFAKLPELTDKERRIIDIMTQRLEHKFLREPMTAMNSAAGTADEERYKKMICELFLLNDSGEDCIGDENKFDYWD</sequence>
<evidence type="ECO:0000256" key="6">
    <source>
        <dbReference type="ARBA" id="ARBA00023244"/>
    </source>
</evidence>
<dbReference type="GO" id="GO:0019353">
    <property type="term" value="P:protoporphyrinogen IX biosynthetic process from glutamate"/>
    <property type="evidence" value="ECO:0007669"/>
    <property type="project" value="TreeGrafter"/>
</dbReference>
<keyword evidence="4 9" id="KW-0521">NADP</keyword>
<keyword evidence="6 9" id="KW-0627">Porphyrin biosynthesis</keyword>
<dbReference type="PANTHER" id="PTHR43013">
    <property type="entry name" value="GLUTAMYL-TRNA REDUCTASE"/>
    <property type="match status" value="1"/>
</dbReference>
<comment type="pathway">
    <text evidence="1 9 14">Porphyrin-containing compound metabolism; protoporphyrin-IX biosynthesis; 5-aminolevulinate from L-glutamyl-tRNA(Glu): step 1/2.</text>
</comment>
<evidence type="ECO:0000256" key="8">
    <source>
        <dbReference type="ARBA" id="ARBA00068659"/>
    </source>
</evidence>
<evidence type="ECO:0000313" key="19">
    <source>
        <dbReference type="EMBL" id="MTU04105.1"/>
    </source>
</evidence>
<comment type="function">
    <text evidence="9">Catalyzes the NADPH-dependent reduction of glutamyl-tRNA(Glu) to glutamate 1-semialdehyde (GSA).</text>
</comment>
<dbReference type="Proteomes" id="UP000443070">
    <property type="component" value="Unassembled WGS sequence"/>
</dbReference>
<dbReference type="GO" id="GO:0008883">
    <property type="term" value="F:glutamyl-tRNA reductase activity"/>
    <property type="evidence" value="ECO:0007669"/>
    <property type="project" value="UniProtKB-UniRule"/>
</dbReference>
<dbReference type="Proteomes" id="UP000484547">
    <property type="component" value="Unassembled WGS sequence"/>
</dbReference>
<dbReference type="EC" id="1.2.1.70" evidence="3 9"/>
<comment type="caution">
    <text evidence="18">The sequence shown here is derived from an EMBL/GenBank/DDBJ whole genome shotgun (WGS) entry which is preliminary data.</text>
</comment>
<dbReference type="InterPro" id="IPR036453">
    <property type="entry name" value="GluRdtase_dimer_dom_sf"/>
</dbReference>
<dbReference type="InterPro" id="IPR006151">
    <property type="entry name" value="Shikm_DH/Glu-tRNA_Rdtase"/>
</dbReference>
<evidence type="ECO:0000313" key="18">
    <source>
        <dbReference type="EMBL" id="MTT76042.1"/>
    </source>
</evidence>
<keyword evidence="5 9" id="KW-0560">Oxidoreductase</keyword>
<dbReference type="HAMAP" id="MF_00087">
    <property type="entry name" value="Glu_tRNA_reductase"/>
    <property type="match status" value="1"/>
</dbReference>
<dbReference type="SUPFAM" id="SSF69075">
    <property type="entry name" value="Glutamyl tRNA-reductase dimerization domain"/>
    <property type="match status" value="1"/>
</dbReference>
<dbReference type="FunFam" id="3.40.50.720:FF:000031">
    <property type="entry name" value="Glutamyl-tRNA reductase"/>
    <property type="match status" value="1"/>
</dbReference>
<evidence type="ECO:0000256" key="14">
    <source>
        <dbReference type="RuleBase" id="RU000584"/>
    </source>
</evidence>
<dbReference type="Pfam" id="PF01488">
    <property type="entry name" value="Shikimate_DH"/>
    <property type="match status" value="1"/>
</dbReference>
<evidence type="ECO:0000256" key="13">
    <source>
        <dbReference type="PIRSR" id="PIRSR000445-4"/>
    </source>
</evidence>
<organism evidence="18 21">
    <name type="scientific">Phascolarctobacterium faecium</name>
    <dbReference type="NCBI Taxonomy" id="33025"/>
    <lineage>
        <taxon>Bacteria</taxon>
        <taxon>Bacillati</taxon>
        <taxon>Bacillota</taxon>
        <taxon>Negativicutes</taxon>
        <taxon>Acidaminococcales</taxon>
        <taxon>Acidaminococcaceae</taxon>
        <taxon>Phascolarctobacterium</taxon>
    </lineage>
</organism>
<proteinExistence type="inferred from homology"/>
<dbReference type="RefSeq" id="WP_155164029.1">
    <property type="nucleotide sequence ID" value="NZ_WNBG01000004.1"/>
</dbReference>
<dbReference type="Gene3D" id="3.30.460.30">
    <property type="entry name" value="Glutamyl-tRNA reductase, N-terminal domain"/>
    <property type="match status" value="1"/>
</dbReference>
<dbReference type="FunFam" id="3.30.460.30:FF:000001">
    <property type="entry name" value="Glutamyl-tRNA reductase"/>
    <property type="match status" value="1"/>
</dbReference>
<dbReference type="Pfam" id="PF00745">
    <property type="entry name" value="GlutR_dimer"/>
    <property type="match status" value="1"/>
</dbReference>
<comment type="miscellaneous">
    <text evidence="9">During catalysis, the active site Cys acts as a nucleophile attacking the alpha-carbonyl group of tRNA-bound glutamate with the formation of a thioester intermediate between enzyme and glutamate, and the concomitant release of tRNA(Glu). The thioester intermediate is finally reduced by direct hydride transfer from NADPH, to form the product GSA.</text>
</comment>
<comment type="subunit">
    <text evidence="9">Homodimer.</text>
</comment>
<evidence type="ECO:0000259" key="17">
    <source>
        <dbReference type="Pfam" id="PF05201"/>
    </source>
</evidence>
<comment type="domain">
    <text evidence="9">Possesses an unusual extended V-shaped dimeric structure with each monomer consisting of three distinct domains arranged along a curved 'spinal' alpha-helix. The N-terminal catalytic domain specifically recognizes the glutamate moiety of the substrate. The second domain is the NADPH-binding domain, and the third C-terminal domain is responsible for dimerization.</text>
</comment>
<dbReference type="InterPro" id="IPR015895">
    <property type="entry name" value="4pyrrol_synth_GluRdtase_N"/>
</dbReference>
<reference evidence="20 21" key="1">
    <citation type="journal article" date="2019" name="Nat. Med.">
        <title>A library of human gut bacterial isolates paired with longitudinal multiomics data enables mechanistic microbiome research.</title>
        <authorList>
            <person name="Poyet M."/>
            <person name="Groussin M."/>
            <person name="Gibbons S.M."/>
            <person name="Avila-Pacheco J."/>
            <person name="Jiang X."/>
            <person name="Kearney S.M."/>
            <person name="Perrotta A.R."/>
            <person name="Berdy B."/>
            <person name="Zhao S."/>
            <person name="Lieberman T.D."/>
            <person name="Swanson P.K."/>
            <person name="Smith M."/>
            <person name="Roesemann S."/>
            <person name="Alexander J.E."/>
            <person name="Rich S.A."/>
            <person name="Livny J."/>
            <person name="Vlamakis H."/>
            <person name="Clish C."/>
            <person name="Bullock K."/>
            <person name="Deik A."/>
            <person name="Scott J."/>
            <person name="Pierce K.A."/>
            <person name="Xavier R.J."/>
            <person name="Alm E.J."/>
        </authorList>
    </citation>
    <scope>NUCLEOTIDE SEQUENCE [LARGE SCALE GENOMIC DNA]</scope>
    <source>
        <strain evidence="18 21">BIOML-A13</strain>
        <strain evidence="19 20">BIOML-A3</strain>
    </source>
</reference>
<feature type="binding site" evidence="9 11">
    <location>
        <begin position="112"/>
        <end position="114"/>
    </location>
    <ligand>
        <name>substrate</name>
    </ligand>
</feature>
<evidence type="ECO:0000256" key="10">
    <source>
        <dbReference type="PIRSR" id="PIRSR000445-1"/>
    </source>
</evidence>
<name>A0A7X2XG71_9FIRM</name>
<feature type="binding site" evidence="9 11">
    <location>
        <begin position="49"/>
        <end position="52"/>
    </location>
    <ligand>
        <name>substrate</name>
    </ligand>
</feature>
<gene>
    <name evidence="9" type="primary">hemA</name>
    <name evidence="18" type="ORF">GMD11_07185</name>
    <name evidence="19" type="ORF">GMD18_06835</name>
</gene>
<dbReference type="InterPro" id="IPR036291">
    <property type="entry name" value="NAD(P)-bd_dom_sf"/>
</dbReference>
<accession>A0A7X2XG71</accession>
<dbReference type="CDD" id="cd05213">
    <property type="entry name" value="NAD_bind_Glutamyl_tRNA_reduct"/>
    <property type="match status" value="1"/>
</dbReference>
<dbReference type="InterPro" id="IPR018214">
    <property type="entry name" value="GluRdtase_CS"/>
</dbReference>
<evidence type="ECO:0000259" key="15">
    <source>
        <dbReference type="Pfam" id="PF00745"/>
    </source>
</evidence>
<evidence type="ECO:0000256" key="2">
    <source>
        <dbReference type="ARBA" id="ARBA00005916"/>
    </source>
</evidence>
<dbReference type="InterPro" id="IPR036343">
    <property type="entry name" value="GluRdtase_N_sf"/>
</dbReference>
<feature type="domain" description="Tetrapyrrole biosynthesis glutamyl-tRNA reductase dimerisation" evidence="15">
    <location>
        <begin position="319"/>
        <end position="417"/>
    </location>
</feature>
<dbReference type="NCBIfam" id="TIGR01035">
    <property type="entry name" value="hemA"/>
    <property type="match status" value="1"/>
</dbReference>
<dbReference type="EMBL" id="WNBW01000004">
    <property type="protein sequence ID" value="MTU04105.1"/>
    <property type="molecule type" value="Genomic_DNA"/>
</dbReference>
<dbReference type="GO" id="GO:0050661">
    <property type="term" value="F:NADP binding"/>
    <property type="evidence" value="ECO:0007669"/>
    <property type="project" value="InterPro"/>
</dbReference>
<dbReference type="Gene3D" id="3.40.50.720">
    <property type="entry name" value="NAD(P)-binding Rossmann-like Domain"/>
    <property type="match status" value="1"/>
</dbReference>
<feature type="site" description="Important for activity" evidence="9 13">
    <location>
        <position position="97"/>
    </location>
</feature>
<evidence type="ECO:0000313" key="20">
    <source>
        <dbReference type="Proteomes" id="UP000443070"/>
    </source>
</evidence>
<feature type="domain" description="Glutamyl-tRNA reductase N-terminal" evidence="17">
    <location>
        <begin position="6"/>
        <end position="154"/>
    </location>
</feature>
<evidence type="ECO:0000256" key="1">
    <source>
        <dbReference type="ARBA" id="ARBA00005059"/>
    </source>
</evidence>
<dbReference type="UniPathway" id="UPA00251">
    <property type="reaction ID" value="UER00316"/>
</dbReference>
<feature type="binding site" evidence="9 11">
    <location>
        <position position="118"/>
    </location>
    <ligand>
        <name>substrate</name>
    </ligand>
</feature>
<dbReference type="EMBL" id="WNBM01000004">
    <property type="protein sequence ID" value="MTT76042.1"/>
    <property type="molecule type" value="Genomic_DNA"/>
</dbReference>
<evidence type="ECO:0000256" key="4">
    <source>
        <dbReference type="ARBA" id="ARBA00022857"/>
    </source>
</evidence>
<evidence type="ECO:0000313" key="21">
    <source>
        <dbReference type="Proteomes" id="UP000484547"/>
    </source>
</evidence>
<evidence type="ECO:0000256" key="11">
    <source>
        <dbReference type="PIRSR" id="PIRSR000445-2"/>
    </source>
</evidence>
<keyword evidence="20" id="KW-1185">Reference proteome</keyword>
<evidence type="ECO:0000256" key="7">
    <source>
        <dbReference type="ARBA" id="ARBA00047464"/>
    </source>
</evidence>
<evidence type="ECO:0000256" key="5">
    <source>
        <dbReference type="ARBA" id="ARBA00023002"/>
    </source>
</evidence>